<protein>
    <submittedName>
        <fullName evidence="3">Uncharacterized protein</fullName>
    </submittedName>
</protein>
<sequence length="123" mass="12844">MVVIVAVVAVTTARVAPMATEDARPASRRGWRWGQLARPDLSDGRGAQPCPSLAWSGLPAIGRLGPTLVQLGSENPAAAPKMPSINIARASGPSGRRRCGKQFEIDTHGRSAAKPCPIRPGAD</sequence>
<dbReference type="Proteomes" id="UP000323386">
    <property type="component" value="Unassembled WGS sequence"/>
</dbReference>
<name>A0A5C3F881_9BASI</name>
<gene>
    <name evidence="3" type="ORF">PSFLO_06145</name>
</gene>
<dbReference type="EMBL" id="OOIP01000021">
    <property type="protein sequence ID" value="SPO40663.1"/>
    <property type="molecule type" value="Genomic_DNA"/>
</dbReference>
<keyword evidence="2" id="KW-0732">Signal</keyword>
<dbReference type="AlphaFoldDB" id="A0A5C3F881"/>
<keyword evidence="4" id="KW-1185">Reference proteome</keyword>
<feature type="region of interest" description="Disordered" evidence="1">
    <location>
        <begin position="74"/>
        <end position="123"/>
    </location>
</feature>
<reference evidence="3 4" key="1">
    <citation type="submission" date="2018-03" db="EMBL/GenBank/DDBJ databases">
        <authorList>
            <person name="Guldener U."/>
        </authorList>
    </citation>
    <scope>NUCLEOTIDE SEQUENCE [LARGE SCALE GENOMIC DNA]</scope>
    <source>
        <strain evidence="3 4">DAOM196992</strain>
    </source>
</reference>
<evidence type="ECO:0000313" key="3">
    <source>
        <dbReference type="EMBL" id="SPO40663.1"/>
    </source>
</evidence>
<proteinExistence type="predicted"/>
<accession>A0A5C3F881</accession>
<organism evidence="3 4">
    <name type="scientific">Pseudozyma flocculosa</name>
    <dbReference type="NCBI Taxonomy" id="84751"/>
    <lineage>
        <taxon>Eukaryota</taxon>
        <taxon>Fungi</taxon>
        <taxon>Dikarya</taxon>
        <taxon>Basidiomycota</taxon>
        <taxon>Ustilaginomycotina</taxon>
        <taxon>Ustilaginomycetes</taxon>
        <taxon>Ustilaginales</taxon>
        <taxon>Ustilaginaceae</taxon>
        <taxon>Pseudozyma</taxon>
    </lineage>
</organism>
<evidence type="ECO:0000313" key="4">
    <source>
        <dbReference type="Proteomes" id="UP000323386"/>
    </source>
</evidence>
<evidence type="ECO:0000256" key="1">
    <source>
        <dbReference type="SAM" id="MobiDB-lite"/>
    </source>
</evidence>
<feature type="signal peptide" evidence="2">
    <location>
        <begin position="1"/>
        <end position="17"/>
    </location>
</feature>
<feature type="chain" id="PRO_5023083046" evidence="2">
    <location>
        <begin position="18"/>
        <end position="123"/>
    </location>
</feature>
<evidence type="ECO:0000256" key="2">
    <source>
        <dbReference type="SAM" id="SignalP"/>
    </source>
</evidence>